<dbReference type="InterPro" id="IPR056116">
    <property type="entry name" value="DUF7699"/>
</dbReference>
<accession>A0AAV3P9S0</accession>
<dbReference type="PANTHER" id="PTHR35323:SF2">
    <property type="entry name" value="SAP DOMAIN-CONTAINING PROTEIN"/>
    <property type="match status" value="1"/>
</dbReference>
<keyword evidence="4" id="KW-1185">Reference proteome</keyword>
<evidence type="ECO:0000256" key="1">
    <source>
        <dbReference type="SAM" id="MobiDB-lite"/>
    </source>
</evidence>
<feature type="region of interest" description="Disordered" evidence="1">
    <location>
        <begin position="1"/>
        <end position="48"/>
    </location>
</feature>
<dbReference type="SUPFAM" id="SSF68906">
    <property type="entry name" value="SAP domain"/>
    <property type="match status" value="1"/>
</dbReference>
<evidence type="ECO:0000313" key="4">
    <source>
        <dbReference type="Proteomes" id="UP001454036"/>
    </source>
</evidence>
<comment type="caution">
    <text evidence="3">The sequence shown here is derived from an EMBL/GenBank/DDBJ whole genome shotgun (WGS) entry which is preliminary data.</text>
</comment>
<evidence type="ECO:0000259" key="2">
    <source>
        <dbReference type="PROSITE" id="PS50800"/>
    </source>
</evidence>
<name>A0AAV3P9S0_LITER</name>
<feature type="compositionally biased region" description="Acidic residues" evidence="1">
    <location>
        <begin position="27"/>
        <end position="38"/>
    </location>
</feature>
<organism evidence="3 4">
    <name type="scientific">Lithospermum erythrorhizon</name>
    <name type="common">Purple gromwell</name>
    <name type="synonym">Lithospermum officinale var. erythrorhizon</name>
    <dbReference type="NCBI Taxonomy" id="34254"/>
    <lineage>
        <taxon>Eukaryota</taxon>
        <taxon>Viridiplantae</taxon>
        <taxon>Streptophyta</taxon>
        <taxon>Embryophyta</taxon>
        <taxon>Tracheophyta</taxon>
        <taxon>Spermatophyta</taxon>
        <taxon>Magnoliopsida</taxon>
        <taxon>eudicotyledons</taxon>
        <taxon>Gunneridae</taxon>
        <taxon>Pentapetalae</taxon>
        <taxon>asterids</taxon>
        <taxon>lamiids</taxon>
        <taxon>Boraginales</taxon>
        <taxon>Boraginaceae</taxon>
        <taxon>Boraginoideae</taxon>
        <taxon>Lithospermeae</taxon>
        <taxon>Lithospermum</taxon>
    </lineage>
</organism>
<dbReference type="AlphaFoldDB" id="A0AAV3P9S0"/>
<dbReference type="PANTHER" id="PTHR35323">
    <property type="entry name" value="SAP DOMAIN-CONTAINING PROTEIN"/>
    <property type="match status" value="1"/>
</dbReference>
<feature type="domain" description="SAP" evidence="2">
    <location>
        <begin position="71"/>
        <end position="105"/>
    </location>
</feature>
<feature type="compositionally biased region" description="Basic and acidic residues" evidence="1">
    <location>
        <begin position="242"/>
        <end position="253"/>
    </location>
</feature>
<protein>
    <recommendedName>
        <fullName evidence="2">SAP domain-containing protein</fullName>
    </recommendedName>
</protein>
<dbReference type="Proteomes" id="UP001454036">
    <property type="component" value="Unassembled WGS sequence"/>
</dbReference>
<dbReference type="PROSITE" id="PS50800">
    <property type="entry name" value="SAP"/>
    <property type="match status" value="1"/>
</dbReference>
<feature type="compositionally biased region" description="Polar residues" evidence="1">
    <location>
        <begin position="265"/>
        <end position="275"/>
    </location>
</feature>
<feature type="region of interest" description="Disordered" evidence="1">
    <location>
        <begin position="232"/>
        <end position="304"/>
    </location>
</feature>
<sequence length="401" mass="46026">MSKAEGKRPIIQISSDEELNFSSSTSSEDDYTDDEIDSMESYGDKDDDINDLDDASICTRISQRIRDGDDLQGLSLKDYKAYLRVNGLRLSGTKEECIERIKEHWRINNGGGERLYPRSSFTIDCTGDVCKGDVVLFSQKVYTDFNRMKRSGNVSGKRTIAGRVVKESYGAAKQQHTFTVEVLWSKGLKTLPSLYPLLVKGRNLYRLKTFRQCWKNEGERYLVLAEKHNRGAAARSIRAMRKREGARRTEAKTSRKTGKGKHQKGNNLSKQSQQKQRSDVVKGKGVARKKRSYDHHDKFLPSRQLNLENATMTSHKRQRLVHTNPIPESLFQYNPGPQPRRPNDLPPRYSHSTYLPNLSYDPAYFGMPVEHQQLAHASYPHPNLLNFASDGRSRNRYHLRR</sequence>
<feature type="compositionally biased region" description="Basic residues" evidence="1">
    <location>
        <begin position="254"/>
        <end position="264"/>
    </location>
</feature>
<evidence type="ECO:0000313" key="3">
    <source>
        <dbReference type="EMBL" id="GAA0147716.1"/>
    </source>
</evidence>
<dbReference type="EMBL" id="BAABME010001125">
    <property type="protein sequence ID" value="GAA0147716.1"/>
    <property type="molecule type" value="Genomic_DNA"/>
</dbReference>
<proteinExistence type="predicted"/>
<dbReference type="InterPro" id="IPR036361">
    <property type="entry name" value="SAP_dom_sf"/>
</dbReference>
<dbReference type="Pfam" id="PF02037">
    <property type="entry name" value="SAP"/>
    <property type="match status" value="1"/>
</dbReference>
<dbReference type="Pfam" id="PF24766">
    <property type="entry name" value="DUF7699"/>
    <property type="match status" value="1"/>
</dbReference>
<gene>
    <name evidence="3" type="ORF">LIER_07349</name>
</gene>
<reference evidence="3 4" key="1">
    <citation type="submission" date="2024-01" db="EMBL/GenBank/DDBJ databases">
        <title>The complete chloroplast genome sequence of Lithospermum erythrorhizon: insights into the phylogenetic relationship among Boraginaceae species and the maternal lineages of purple gromwells.</title>
        <authorList>
            <person name="Okada T."/>
            <person name="Watanabe K."/>
        </authorList>
    </citation>
    <scope>NUCLEOTIDE SEQUENCE [LARGE SCALE GENOMIC DNA]</scope>
</reference>
<dbReference type="InterPro" id="IPR003034">
    <property type="entry name" value="SAP_dom"/>
</dbReference>